<reference evidence="2" key="1">
    <citation type="journal article" date="2023" name="G3 (Bethesda)">
        <title>A reference genome for the long-term kleptoplast-retaining sea slug Elysia crispata morphotype clarki.</title>
        <authorList>
            <person name="Eastman K.E."/>
            <person name="Pendleton A.L."/>
            <person name="Shaikh M.A."/>
            <person name="Suttiyut T."/>
            <person name="Ogas R."/>
            <person name="Tomko P."/>
            <person name="Gavelis G."/>
            <person name="Widhalm J.R."/>
            <person name="Wisecaver J.H."/>
        </authorList>
    </citation>
    <scope>NUCLEOTIDE SEQUENCE</scope>
    <source>
        <strain evidence="2">ECLA1</strain>
    </source>
</reference>
<keyword evidence="3" id="KW-1185">Reference proteome</keyword>
<feature type="transmembrane region" description="Helical" evidence="1">
    <location>
        <begin position="140"/>
        <end position="162"/>
    </location>
</feature>
<proteinExistence type="predicted"/>
<accession>A0AAE1DXN6</accession>
<dbReference type="AlphaFoldDB" id="A0AAE1DXN6"/>
<gene>
    <name evidence="2" type="ORF">RRG08_039158</name>
</gene>
<dbReference type="EMBL" id="JAWDGP010001962">
    <property type="protein sequence ID" value="KAK3786512.1"/>
    <property type="molecule type" value="Genomic_DNA"/>
</dbReference>
<name>A0AAE1DXN6_9GAST</name>
<dbReference type="PANTHER" id="PTHR13219">
    <property type="entry name" value="TRANSMEMBRANE PROTEIN 94"/>
    <property type="match status" value="1"/>
</dbReference>
<sequence length="280" mass="32090">MASHIKENQYIQANCDTISLEILYSITGLKLESFCRSLEPMTKTGETNIEERFIMSEVDKVSGLRTVDALQLLHTELVKVVDDHTETLKKVQWRHFLSAMRGKSSCFSPFSLVCFLVMSVLLFVAAFVDSDGRSSSGTKAWLIFEAFFLLISAALNCVLLYFQIRRRFNKHTDLKMKFLETLNAAASDNKWNERSYPMLHTPISPCISLQWVIRDGHLVNLPHPLLVEGDLIVMRPGLAAPGNCKSVEVNEIYWFFYTLSAYLYYNVNFEKYVSHNVQVH</sequence>
<protein>
    <submittedName>
        <fullName evidence="2">Uncharacterized protein</fullName>
    </submittedName>
</protein>
<keyword evidence="1" id="KW-1133">Transmembrane helix</keyword>
<dbReference type="Proteomes" id="UP001283361">
    <property type="component" value="Unassembled WGS sequence"/>
</dbReference>
<dbReference type="InterPro" id="IPR039720">
    <property type="entry name" value="TMEM94"/>
</dbReference>
<feature type="transmembrane region" description="Helical" evidence="1">
    <location>
        <begin position="106"/>
        <end position="128"/>
    </location>
</feature>
<evidence type="ECO:0000256" key="1">
    <source>
        <dbReference type="SAM" id="Phobius"/>
    </source>
</evidence>
<comment type="caution">
    <text evidence="2">The sequence shown here is derived from an EMBL/GenBank/DDBJ whole genome shotgun (WGS) entry which is preliminary data.</text>
</comment>
<organism evidence="2 3">
    <name type="scientific">Elysia crispata</name>
    <name type="common">lettuce slug</name>
    <dbReference type="NCBI Taxonomy" id="231223"/>
    <lineage>
        <taxon>Eukaryota</taxon>
        <taxon>Metazoa</taxon>
        <taxon>Spiralia</taxon>
        <taxon>Lophotrochozoa</taxon>
        <taxon>Mollusca</taxon>
        <taxon>Gastropoda</taxon>
        <taxon>Heterobranchia</taxon>
        <taxon>Euthyneura</taxon>
        <taxon>Panpulmonata</taxon>
        <taxon>Sacoglossa</taxon>
        <taxon>Placobranchoidea</taxon>
        <taxon>Plakobranchidae</taxon>
        <taxon>Elysia</taxon>
    </lineage>
</organism>
<keyword evidence="1" id="KW-0812">Transmembrane</keyword>
<evidence type="ECO:0000313" key="2">
    <source>
        <dbReference type="EMBL" id="KAK3786512.1"/>
    </source>
</evidence>
<dbReference type="PANTHER" id="PTHR13219:SF6">
    <property type="entry name" value="TRANSMEMBRANE PROTEIN 94"/>
    <property type="match status" value="1"/>
</dbReference>
<keyword evidence="1" id="KW-0472">Membrane</keyword>
<evidence type="ECO:0000313" key="3">
    <source>
        <dbReference type="Proteomes" id="UP001283361"/>
    </source>
</evidence>